<dbReference type="EMBL" id="HBIM01001157">
    <property type="protein sequence ID" value="CAE0402745.1"/>
    <property type="molecule type" value="Transcribed_RNA"/>
</dbReference>
<evidence type="ECO:0000313" key="3">
    <source>
        <dbReference type="EMBL" id="CAE0402745.1"/>
    </source>
</evidence>
<keyword evidence="2" id="KW-0812">Transmembrane</keyword>
<evidence type="ECO:0000256" key="1">
    <source>
        <dbReference type="SAM" id="MobiDB-lite"/>
    </source>
</evidence>
<feature type="transmembrane region" description="Helical" evidence="2">
    <location>
        <begin position="111"/>
        <end position="135"/>
    </location>
</feature>
<feature type="compositionally biased region" description="Low complexity" evidence="1">
    <location>
        <begin position="76"/>
        <end position="85"/>
    </location>
</feature>
<reference evidence="3" key="1">
    <citation type="submission" date="2021-01" db="EMBL/GenBank/DDBJ databases">
        <authorList>
            <person name="Corre E."/>
            <person name="Pelletier E."/>
            <person name="Niang G."/>
            <person name="Scheremetjew M."/>
            <person name="Finn R."/>
            <person name="Kale V."/>
            <person name="Holt S."/>
            <person name="Cochrane G."/>
            <person name="Meng A."/>
            <person name="Brown T."/>
            <person name="Cohen L."/>
        </authorList>
    </citation>
    <scope>NUCLEOTIDE SEQUENCE</scope>
    <source>
        <strain evidence="3">CCMP127</strain>
    </source>
</reference>
<feature type="transmembrane region" description="Helical" evidence="2">
    <location>
        <begin position="147"/>
        <end position="166"/>
    </location>
</feature>
<dbReference type="AlphaFoldDB" id="A0A7S3KWB5"/>
<evidence type="ECO:0000256" key="2">
    <source>
        <dbReference type="SAM" id="Phobius"/>
    </source>
</evidence>
<name>A0A7S3KWB5_9STRA</name>
<protein>
    <submittedName>
        <fullName evidence="3">Uncharacterized protein</fullName>
    </submittedName>
</protein>
<sequence length="280" mass="31222">MSHEPQWLEPDYDEKHQQDLAPLLGEGELSLQDPEAPPAAATEDTLASPPSNYGATADEPAAGGKKPKSIVVPRGSKATADDASAATKESQSVISQLALKPHVPPQNPCLWLFHLLQGLATITSFLLLVSQLLPLVMPSSKVTHPDILSAILKVYVSLICLAFIIVEAELPVPFMRDSTLLNAFWSRGFIYSFIGLVCTTEAYSERVDDLITHSSQRFYIGWVAIFMQVVAWMMFGIGAVYMGLGITCMRGLRDRMKQKERDMWKQYRDDMRVWKQQSHK</sequence>
<feature type="region of interest" description="Disordered" evidence="1">
    <location>
        <begin position="1"/>
        <end position="85"/>
    </location>
</feature>
<proteinExistence type="predicted"/>
<gene>
    <name evidence="3" type="ORF">ACOF00016_LOCUS1002</name>
</gene>
<keyword evidence="2" id="KW-1133">Transmembrane helix</keyword>
<organism evidence="3">
    <name type="scientific">Amphora coffeiformis</name>
    <dbReference type="NCBI Taxonomy" id="265554"/>
    <lineage>
        <taxon>Eukaryota</taxon>
        <taxon>Sar</taxon>
        <taxon>Stramenopiles</taxon>
        <taxon>Ochrophyta</taxon>
        <taxon>Bacillariophyta</taxon>
        <taxon>Bacillariophyceae</taxon>
        <taxon>Bacillariophycidae</taxon>
        <taxon>Thalassiophysales</taxon>
        <taxon>Catenulaceae</taxon>
        <taxon>Amphora</taxon>
    </lineage>
</organism>
<feature type="transmembrane region" description="Helical" evidence="2">
    <location>
        <begin position="219"/>
        <end position="249"/>
    </location>
</feature>
<keyword evidence="2" id="KW-0472">Membrane</keyword>
<accession>A0A7S3KWB5</accession>